<dbReference type="Gene3D" id="1.10.10.10">
    <property type="entry name" value="Winged helix-like DNA-binding domain superfamily/Winged helix DNA-binding domain"/>
    <property type="match status" value="1"/>
</dbReference>
<dbReference type="InterPro" id="IPR040764">
    <property type="entry name" value="CvfB_WH"/>
</dbReference>
<dbReference type="GO" id="GO:0003676">
    <property type="term" value="F:nucleic acid binding"/>
    <property type="evidence" value="ECO:0007669"/>
    <property type="project" value="InterPro"/>
</dbReference>
<comment type="caution">
    <text evidence="3">The sequence shown here is derived from an EMBL/GenBank/DDBJ whole genome shotgun (WGS) entry which is preliminary data.</text>
</comment>
<dbReference type="InterPro" id="IPR003029">
    <property type="entry name" value="S1_domain"/>
</dbReference>
<dbReference type="EMBL" id="QKZT01000005">
    <property type="protein sequence ID" value="PZX54123.1"/>
    <property type="molecule type" value="Genomic_DNA"/>
</dbReference>
<dbReference type="SMART" id="SM00316">
    <property type="entry name" value="S1"/>
    <property type="match status" value="2"/>
</dbReference>
<reference evidence="3 4" key="1">
    <citation type="submission" date="2018-06" db="EMBL/GenBank/DDBJ databases">
        <title>Genomic Encyclopedia of Archaeal and Bacterial Type Strains, Phase II (KMG-II): from individual species to whole genera.</title>
        <authorList>
            <person name="Goeker M."/>
        </authorList>
    </citation>
    <scope>NUCLEOTIDE SEQUENCE [LARGE SCALE GENOMIC DNA]</scope>
    <source>
        <strain evidence="3 4">DSM 19830</strain>
    </source>
</reference>
<evidence type="ECO:0000259" key="2">
    <source>
        <dbReference type="SMART" id="SM00316"/>
    </source>
</evidence>
<organism evidence="3 4">
    <name type="scientific">Algoriphagus chordae</name>
    <dbReference type="NCBI Taxonomy" id="237019"/>
    <lineage>
        <taxon>Bacteria</taxon>
        <taxon>Pseudomonadati</taxon>
        <taxon>Bacteroidota</taxon>
        <taxon>Cytophagia</taxon>
        <taxon>Cytophagales</taxon>
        <taxon>Cyclobacteriaceae</taxon>
        <taxon>Algoriphagus</taxon>
    </lineage>
</organism>
<gene>
    <name evidence="3" type="ORF">LV85_01462</name>
</gene>
<dbReference type="Pfam" id="PF13509">
    <property type="entry name" value="S1_2"/>
    <property type="match status" value="1"/>
</dbReference>
<dbReference type="Gene3D" id="2.40.50.140">
    <property type="entry name" value="Nucleic acid-binding proteins"/>
    <property type="match status" value="1"/>
</dbReference>
<feature type="domain" description="S1 motif" evidence="2">
    <location>
        <begin position="162"/>
        <end position="224"/>
    </location>
</feature>
<evidence type="ECO:0000313" key="3">
    <source>
        <dbReference type="EMBL" id="PZX54123.1"/>
    </source>
</evidence>
<dbReference type="AlphaFoldDB" id="A0A2W7QZZ6"/>
<feature type="domain" description="S1 motif" evidence="2">
    <location>
        <begin position="21"/>
        <end position="83"/>
    </location>
</feature>
<dbReference type="InterPro" id="IPR012340">
    <property type="entry name" value="NA-bd_OB-fold"/>
</dbReference>
<keyword evidence="4" id="KW-1185">Reference proteome</keyword>
<protein>
    <recommendedName>
        <fullName evidence="2">S1 motif domain-containing protein</fullName>
    </recommendedName>
</protein>
<accession>A0A2W7QZZ6</accession>
<dbReference type="Pfam" id="PF17783">
    <property type="entry name" value="WHD_CvfB"/>
    <property type="match status" value="1"/>
</dbReference>
<dbReference type="SUPFAM" id="SSF50249">
    <property type="entry name" value="Nucleic acid-binding proteins"/>
    <property type="match status" value="1"/>
</dbReference>
<dbReference type="InterPro" id="IPR039566">
    <property type="entry name" value="CvfB_S1_st"/>
</dbReference>
<comment type="similarity">
    <text evidence="1">Belongs to the CvfB family.</text>
</comment>
<evidence type="ECO:0000256" key="1">
    <source>
        <dbReference type="PIRNR" id="PIRNR012524"/>
    </source>
</evidence>
<dbReference type="PANTHER" id="PTHR37296:SF1">
    <property type="entry name" value="CONSERVED VIRULENCE FACTOR B"/>
    <property type="match status" value="1"/>
</dbReference>
<name>A0A2W7QZZ6_9BACT</name>
<dbReference type="PANTHER" id="PTHR37296">
    <property type="entry name" value="CONSERVED VIRULENCE FACTOR B"/>
    <property type="match status" value="1"/>
</dbReference>
<dbReference type="Proteomes" id="UP000248882">
    <property type="component" value="Unassembled WGS sequence"/>
</dbReference>
<dbReference type="InterPro" id="IPR036388">
    <property type="entry name" value="WH-like_DNA-bd_sf"/>
</dbReference>
<dbReference type="PIRSF" id="PIRSF012524">
    <property type="entry name" value="YitL_S1"/>
    <property type="match status" value="1"/>
</dbReference>
<evidence type="ECO:0000313" key="4">
    <source>
        <dbReference type="Proteomes" id="UP000248882"/>
    </source>
</evidence>
<proteinExistence type="inferred from homology"/>
<dbReference type="InterPro" id="IPR014464">
    <property type="entry name" value="CvfB_fam"/>
</dbReference>
<sequence length="296" mass="33693">MFVSKVQFQTPINAYLWAMNELGLISKLPINRFTDFGAYLALSSGEELLLPKGYLTGEEKEGDEIEVFVYTDSEDRPVAVTQKPLALLDEFAVLEAKEVTSFGAFVDWGLPKDLFVPNSEMGKNMEVGQKYLIKICVDFKTNRLIGVNKYKDFMRLAPYDWEEGKELEGMIFEETELGFKVLIDSEYEGLLFKNEVFQPLELGEVRKVYIKKNREDGKLDLQLLAPGRVKYDEGSEKILAILESKGFLPLNDKSAPEAIQEQLSMSKKHFKQCIGQLYKARMILIEADGIRLNATN</sequence>